<proteinExistence type="predicted"/>
<dbReference type="OrthoDB" id="3253362at2759"/>
<feature type="domain" description="F-box" evidence="1">
    <location>
        <begin position="99"/>
        <end position="158"/>
    </location>
</feature>
<gene>
    <name evidence="2" type="ORF">CONPUDRAFT_167461</name>
</gene>
<protein>
    <recommendedName>
        <fullName evidence="1">F-box domain-containing protein</fullName>
    </recommendedName>
</protein>
<accession>A0A5M3MHC1</accession>
<dbReference type="Pfam" id="PF12937">
    <property type="entry name" value="F-box-like"/>
    <property type="match status" value="1"/>
</dbReference>
<dbReference type="EMBL" id="JH711582">
    <property type="protein sequence ID" value="EIW78457.1"/>
    <property type="molecule type" value="Genomic_DNA"/>
</dbReference>
<dbReference type="KEGG" id="cput:CONPUDRAFT_167461"/>
<dbReference type="AlphaFoldDB" id="A0A5M3MHC1"/>
<evidence type="ECO:0000313" key="2">
    <source>
        <dbReference type="EMBL" id="EIW78457.1"/>
    </source>
</evidence>
<dbReference type="Gene3D" id="1.20.1280.50">
    <property type="match status" value="1"/>
</dbReference>
<organism evidence="2 3">
    <name type="scientific">Coniophora puteana (strain RWD-64-598)</name>
    <name type="common">Brown rot fungus</name>
    <dbReference type="NCBI Taxonomy" id="741705"/>
    <lineage>
        <taxon>Eukaryota</taxon>
        <taxon>Fungi</taxon>
        <taxon>Dikarya</taxon>
        <taxon>Basidiomycota</taxon>
        <taxon>Agaricomycotina</taxon>
        <taxon>Agaricomycetes</taxon>
        <taxon>Agaricomycetidae</taxon>
        <taxon>Boletales</taxon>
        <taxon>Coniophorineae</taxon>
        <taxon>Coniophoraceae</taxon>
        <taxon>Coniophora</taxon>
    </lineage>
</organism>
<comment type="caution">
    <text evidence="2">The sequence shown here is derived from an EMBL/GenBank/DDBJ whole genome shotgun (WGS) entry which is preliminary data.</text>
</comment>
<keyword evidence="3" id="KW-1185">Reference proteome</keyword>
<evidence type="ECO:0000259" key="1">
    <source>
        <dbReference type="Pfam" id="PF12937"/>
    </source>
</evidence>
<sequence>MAEAIGAHKDPSAKLRDMVKLIPLVDGDMKAFLDSPFLPDINQKLALLPGPSHSQVQHRLPDHTDMITDIDVLVSALLDWKEKLSASKKAYLTLASAVRRLPPEILADVFLLSLPALSAAATVGHLPMLSKGQPVALSVAQVCRFWRDVALGTPELWRVIKHDKRVCTGVPALAMLSRNNGQSVYLAVELSGILPSFFREDEPYKSCAGRLYGFEFNGREIIESVGKPGQFTEWLGLSSALLRSITIRVQEALDLRMELANFPCLTHVSLDFADATDGPPLDMSSFCKGGGSLRSFKVLAPKIKGNIAQLLQKSPNLEELMLNALDWDVERDSNIHHANLRTLCVQFAAPHQHRLFMRAVTFPALTRLAISTAVITQPSPPFQDFVKRSQFPLEILGVVWGRHSLQNELRAFFHRLVPTAQDCPYVLWSEAICELSDKTPNWECR</sequence>
<dbReference type="RefSeq" id="XP_007771490.1">
    <property type="nucleotide sequence ID" value="XM_007773300.1"/>
</dbReference>
<dbReference type="Proteomes" id="UP000053558">
    <property type="component" value="Unassembled WGS sequence"/>
</dbReference>
<dbReference type="GeneID" id="19205777"/>
<reference evidence="3" key="1">
    <citation type="journal article" date="2012" name="Science">
        <title>The Paleozoic origin of enzymatic lignin decomposition reconstructed from 31 fungal genomes.</title>
        <authorList>
            <person name="Floudas D."/>
            <person name="Binder M."/>
            <person name="Riley R."/>
            <person name="Barry K."/>
            <person name="Blanchette R.A."/>
            <person name="Henrissat B."/>
            <person name="Martinez A.T."/>
            <person name="Otillar R."/>
            <person name="Spatafora J.W."/>
            <person name="Yadav J.S."/>
            <person name="Aerts A."/>
            <person name="Benoit I."/>
            <person name="Boyd A."/>
            <person name="Carlson A."/>
            <person name="Copeland A."/>
            <person name="Coutinho P.M."/>
            <person name="de Vries R.P."/>
            <person name="Ferreira P."/>
            <person name="Findley K."/>
            <person name="Foster B."/>
            <person name="Gaskell J."/>
            <person name="Glotzer D."/>
            <person name="Gorecki P."/>
            <person name="Heitman J."/>
            <person name="Hesse C."/>
            <person name="Hori C."/>
            <person name="Igarashi K."/>
            <person name="Jurgens J.A."/>
            <person name="Kallen N."/>
            <person name="Kersten P."/>
            <person name="Kohler A."/>
            <person name="Kuees U."/>
            <person name="Kumar T.K.A."/>
            <person name="Kuo A."/>
            <person name="LaButti K."/>
            <person name="Larrondo L.F."/>
            <person name="Lindquist E."/>
            <person name="Ling A."/>
            <person name="Lombard V."/>
            <person name="Lucas S."/>
            <person name="Lundell T."/>
            <person name="Martin R."/>
            <person name="McLaughlin D.J."/>
            <person name="Morgenstern I."/>
            <person name="Morin E."/>
            <person name="Murat C."/>
            <person name="Nagy L.G."/>
            <person name="Nolan M."/>
            <person name="Ohm R.A."/>
            <person name="Patyshakuliyeva A."/>
            <person name="Rokas A."/>
            <person name="Ruiz-Duenas F.J."/>
            <person name="Sabat G."/>
            <person name="Salamov A."/>
            <person name="Samejima M."/>
            <person name="Schmutz J."/>
            <person name="Slot J.C."/>
            <person name="St John F."/>
            <person name="Stenlid J."/>
            <person name="Sun H."/>
            <person name="Sun S."/>
            <person name="Syed K."/>
            <person name="Tsang A."/>
            <person name="Wiebenga A."/>
            <person name="Young D."/>
            <person name="Pisabarro A."/>
            <person name="Eastwood D.C."/>
            <person name="Martin F."/>
            <person name="Cullen D."/>
            <person name="Grigoriev I.V."/>
            <person name="Hibbett D.S."/>
        </authorList>
    </citation>
    <scope>NUCLEOTIDE SEQUENCE [LARGE SCALE GENOMIC DNA]</scope>
    <source>
        <strain evidence="3">RWD-64-598 SS2</strain>
    </source>
</reference>
<dbReference type="InterPro" id="IPR001810">
    <property type="entry name" value="F-box_dom"/>
</dbReference>
<evidence type="ECO:0000313" key="3">
    <source>
        <dbReference type="Proteomes" id="UP000053558"/>
    </source>
</evidence>
<name>A0A5M3MHC1_CONPW</name>